<dbReference type="Pfam" id="PF20806">
    <property type="entry name" value="Integrin_A_Ig_3"/>
    <property type="match status" value="1"/>
</dbReference>
<keyword evidence="5" id="KW-0732">Signal</keyword>
<feature type="repeat" description="FG-GAP" evidence="15">
    <location>
        <begin position="385"/>
        <end position="448"/>
    </location>
</feature>
<dbReference type="Pfam" id="PF20805">
    <property type="entry name" value="Integrin_A_Ig_2"/>
    <property type="match status" value="1"/>
</dbReference>
<reference evidence="20" key="2">
    <citation type="submission" date="2025-08" db="UniProtKB">
        <authorList>
            <consortium name="Ensembl"/>
        </authorList>
    </citation>
    <scope>IDENTIFICATION</scope>
</reference>
<dbReference type="PANTHER" id="PTHR23220:SF3">
    <property type="entry name" value="INTEGRIN ALPHA-5"/>
    <property type="match status" value="1"/>
</dbReference>
<evidence type="ECO:0000256" key="12">
    <source>
        <dbReference type="ARBA" id="ARBA00023157"/>
    </source>
</evidence>
<comment type="similarity">
    <text evidence="2 16">Belongs to the integrin alpha chain family.</text>
</comment>
<dbReference type="InterPro" id="IPR013649">
    <property type="entry name" value="Integrin_alpha_Ig-like_1"/>
</dbReference>
<dbReference type="GO" id="GO:0005178">
    <property type="term" value="F:integrin binding"/>
    <property type="evidence" value="ECO:0007669"/>
    <property type="project" value="TreeGrafter"/>
</dbReference>
<evidence type="ECO:0000313" key="21">
    <source>
        <dbReference type="Proteomes" id="UP000472265"/>
    </source>
</evidence>
<keyword evidence="3 16" id="KW-0812">Transmembrane</keyword>
<feature type="repeat" description="FG-GAP" evidence="15">
    <location>
        <begin position="96"/>
        <end position="157"/>
    </location>
</feature>
<reference evidence="20" key="1">
    <citation type="submission" date="2021-04" db="EMBL/GenBank/DDBJ databases">
        <authorList>
            <consortium name="Wellcome Sanger Institute Data Sharing"/>
        </authorList>
    </citation>
    <scope>NUCLEOTIDE SEQUENCE [LARGE SCALE GENOMIC DNA]</scope>
</reference>
<evidence type="ECO:0000256" key="16">
    <source>
        <dbReference type="RuleBase" id="RU003762"/>
    </source>
</evidence>
<keyword evidence="8 16" id="KW-0130">Cell adhesion</keyword>
<dbReference type="GO" id="GO:0046872">
    <property type="term" value="F:metal ion binding"/>
    <property type="evidence" value="ECO:0007669"/>
    <property type="project" value="UniProtKB-KW"/>
</dbReference>
<dbReference type="SUPFAM" id="SSF69318">
    <property type="entry name" value="Integrin alpha N-terminal domain"/>
    <property type="match status" value="1"/>
</dbReference>
<dbReference type="InterPro" id="IPR000413">
    <property type="entry name" value="Integrin_alpha"/>
</dbReference>
<dbReference type="GO" id="GO:0008305">
    <property type="term" value="C:integrin complex"/>
    <property type="evidence" value="ECO:0007669"/>
    <property type="project" value="InterPro"/>
</dbReference>
<dbReference type="Proteomes" id="UP000472265">
    <property type="component" value="Chromosome 7"/>
</dbReference>
<feature type="domain" description="Integrin alpha second immunoglobulin-like" evidence="18">
    <location>
        <begin position="594"/>
        <end position="735"/>
    </location>
</feature>
<dbReference type="GeneTree" id="ENSGT00940000158061"/>
<organism evidence="20 21">
    <name type="scientific">Sparus aurata</name>
    <name type="common">Gilthead sea bream</name>
    <dbReference type="NCBI Taxonomy" id="8175"/>
    <lineage>
        <taxon>Eukaryota</taxon>
        <taxon>Metazoa</taxon>
        <taxon>Chordata</taxon>
        <taxon>Craniata</taxon>
        <taxon>Vertebrata</taxon>
        <taxon>Euteleostomi</taxon>
        <taxon>Actinopterygii</taxon>
        <taxon>Neopterygii</taxon>
        <taxon>Teleostei</taxon>
        <taxon>Neoteleostei</taxon>
        <taxon>Acanthomorphata</taxon>
        <taxon>Eupercaria</taxon>
        <taxon>Spariformes</taxon>
        <taxon>Sparidae</taxon>
        <taxon>Sparus</taxon>
    </lineage>
</organism>
<dbReference type="FunFam" id="2.60.40.1460:FF:000001">
    <property type="entry name" value="Integrin, alpha V"/>
    <property type="match status" value="1"/>
</dbReference>
<sequence>MRLERFRVKTPGMAFNLDVENPAVYSGPTGSYFGYAVDFYLADSSSVSVVIGAPKANTRQVNVTEGGSVFYCPWSLGHTDCHAIEFDSEGDRTVVLNKTEQVEFKSHQWFGATVRSHGDTILACAPLYSWRTEQDVPRSDATGACYLSARNFTKFVEYAPCRTEISDEGGQGYCQGGFSADFTTDGKVVLGGPGSYFWQGQVISAPKEDIIRSYYPGYFMQSVERQIQTKQVQSAHDDSYQGYSVAVGEFSGDQVEGESLKRGFIMGSYFGYSVATTDINNDGLTDLLVGAPMFMVRGSDSRLEEMGRVYVYLQRSPLNLELRLPHLTGTQVFGRFGSTIAPLGDLNQDGFNDVAISCPFGGEDQRGLVYIFNGHSEGLREKPSQVITGQWAAGTIPASFGFALRGAKDLDMNGYPDLIVGAFGVDTAVLYRSRPIVNASGHLTVSPTMINPEEKNCMVTNGNTTIPVSCVNLSFCISADGKHLPDVLDFQVEVQLDSHKHKQKGAVKRALFLDSQQPLLQKSVSVRHGDRVCSNTKIYLRDEKEFRDKLSSIYVALNFSLDPEAAADSHGLRPILNYQTTSVIEQKAQILLDCGEDNICVPDLKLAVSGNRKEVYLGDDNSLTLTFNARNEGEGGAYEAELYVVLPPEADYSGIYRNNESLTQLTCSYESENQTRYLSCDLGNPMKSGTNLWAGLRFTVPRLKDTHKTVQFELQIRSKNENNSHSEVVPYKLEVVVQADVILQGVSRPDKVFFPPPNWKVTKSYEVEQDVGPAVEHIYELVNNGPSRISHTRLELRCPLSVQGQTLLYPLEFSTEGPINCTSDKHMNHHRLKLQRTSTEPPILALKANEHHVERRDIHKNRLAHLTNLSCSNSECWAIECNVGLLEKGTTAVLKVRSRVWAETFIERSYKQYVLECLAAYSVEKMPYAILPKYSPSGHKKVVTPVVWNKPDIENSVPLWIIILAILAGLLLLALLIYVLYKRSLPYGTAMEKAQLKPQAASEA</sequence>
<evidence type="ECO:0000259" key="19">
    <source>
        <dbReference type="Pfam" id="PF20806"/>
    </source>
</evidence>
<keyword evidence="6" id="KW-0677">Repeat</keyword>
<keyword evidence="9 16" id="KW-1133">Transmembrane helix</keyword>
<dbReference type="Gene3D" id="1.20.5.930">
    <property type="entry name" value="Bicelle-embedded integrin alpha(iib) transmembrane segment"/>
    <property type="match status" value="1"/>
</dbReference>
<dbReference type="GO" id="GO:0033627">
    <property type="term" value="P:cell adhesion mediated by integrin"/>
    <property type="evidence" value="ECO:0007669"/>
    <property type="project" value="TreeGrafter"/>
</dbReference>
<keyword evidence="7" id="KW-0106">Calcium</keyword>
<feature type="repeat" description="FG-GAP" evidence="15">
    <location>
        <begin position="16"/>
        <end position="81"/>
    </location>
</feature>
<evidence type="ECO:0000256" key="10">
    <source>
        <dbReference type="ARBA" id="ARBA00023037"/>
    </source>
</evidence>
<dbReference type="Gene3D" id="2.60.40.1530">
    <property type="entry name" value="ntegrin, alpha v. Chain A, domain 4"/>
    <property type="match status" value="1"/>
</dbReference>
<dbReference type="SUPFAM" id="SSF69179">
    <property type="entry name" value="Integrin domains"/>
    <property type="match status" value="3"/>
</dbReference>
<dbReference type="GO" id="GO:0009897">
    <property type="term" value="C:external side of plasma membrane"/>
    <property type="evidence" value="ECO:0007669"/>
    <property type="project" value="TreeGrafter"/>
</dbReference>
<evidence type="ECO:0000256" key="15">
    <source>
        <dbReference type="PROSITE-ProRule" id="PRU00803"/>
    </source>
</evidence>
<feature type="repeat" description="FG-GAP" evidence="15">
    <location>
        <begin position="254"/>
        <end position="321"/>
    </location>
</feature>
<keyword evidence="4" id="KW-0479">Metal-binding</keyword>
<feature type="repeat" description="FG-GAP" evidence="15">
    <location>
        <begin position="322"/>
        <end position="381"/>
    </location>
</feature>
<dbReference type="InterPro" id="IPR013517">
    <property type="entry name" value="FG-GAP"/>
</dbReference>
<protein>
    <submittedName>
        <fullName evidence="20">Integrin, alpha 5 (fibronectin receptor, alpha polypeptide)</fullName>
    </submittedName>
</protein>
<dbReference type="GO" id="GO:0007229">
    <property type="term" value="P:integrin-mediated signaling pathway"/>
    <property type="evidence" value="ECO:0007669"/>
    <property type="project" value="UniProtKB-KW"/>
</dbReference>
<dbReference type="InterPro" id="IPR048286">
    <property type="entry name" value="Integrin_alpha_Ig-like_3"/>
</dbReference>
<keyword evidence="14" id="KW-0325">Glycoprotein</keyword>
<evidence type="ECO:0000313" key="20">
    <source>
        <dbReference type="Ensembl" id="ENSSAUP00010025889.1"/>
    </source>
</evidence>
<dbReference type="AlphaFoldDB" id="A0A671VI87"/>
<keyword evidence="12" id="KW-1015">Disulfide bond</keyword>
<gene>
    <name evidence="20" type="primary">ITGA5</name>
    <name evidence="20" type="synonym">itga5</name>
</gene>
<keyword evidence="21" id="KW-1185">Reference proteome</keyword>
<evidence type="ECO:0000256" key="13">
    <source>
        <dbReference type="ARBA" id="ARBA00023170"/>
    </source>
</evidence>
<evidence type="ECO:0000256" key="7">
    <source>
        <dbReference type="ARBA" id="ARBA00022837"/>
    </source>
</evidence>
<dbReference type="InterPro" id="IPR028994">
    <property type="entry name" value="Integrin_alpha_N"/>
</dbReference>
<evidence type="ECO:0000256" key="14">
    <source>
        <dbReference type="ARBA" id="ARBA00023180"/>
    </source>
</evidence>
<keyword evidence="10 16" id="KW-0401">Integrin</keyword>
<dbReference type="InterPro" id="IPR013519">
    <property type="entry name" value="Int_alpha_beta-p"/>
</dbReference>
<evidence type="ECO:0000256" key="8">
    <source>
        <dbReference type="ARBA" id="ARBA00022889"/>
    </source>
</evidence>
<dbReference type="InterPro" id="IPR032695">
    <property type="entry name" value="Integrin_dom_sf"/>
</dbReference>
<dbReference type="Pfam" id="PF01839">
    <property type="entry name" value="FG-GAP"/>
    <property type="match status" value="2"/>
</dbReference>
<dbReference type="GO" id="GO:0098609">
    <property type="term" value="P:cell-cell adhesion"/>
    <property type="evidence" value="ECO:0007669"/>
    <property type="project" value="TreeGrafter"/>
</dbReference>
<feature type="domain" description="Integrin alpha first immunoglubulin-like" evidence="17">
    <location>
        <begin position="433"/>
        <end position="593"/>
    </location>
</feature>
<dbReference type="FunFam" id="2.60.40.1510:FF:000001">
    <property type="entry name" value="Integrin alpha V"/>
    <property type="match status" value="1"/>
</dbReference>
<evidence type="ECO:0000256" key="9">
    <source>
        <dbReference type="ARBA" id="ARBA00022989"/>
    </source>
</evidence>
<feature type="transmembrane region" description="Helical" evidence="16">
    <location>
        <begin position="959"/>
        <end position="981"/>
    </location>
</feature>
<evidence type="ECO:0000256" key="4">
    <source>
        <dbReference type="ARBA" id="ARBA00022723"/>
    </source>
</evidence>
<dbReference type="InterPro" id="IPR048285">
    <property type="entry name" value="Integrin_alpha_Ig-like_2"/>
</dbReference>
<evidence type="ECO:0000256" key="5">
    <source>
        <dbReference type="ARBA" id="ARBA00022729"/>
    </source>
</evidence>
<dbReference type="GO" id="GO:0001525">
    <property type="term" value="P:angiogenesis"/>
    <property type="evidence" value="ECO:0007669"/>
    <property type="project" value="TreeGrafter"/>
</dbReference>
<reference evidence="20" key="3">
    <citation type="submission" date="2025-09" db="UniProtKB">
        <authorList>
            <consortium name="Ensembl"/>
        </authorList>
    </citation>
    <scope>IDENTIFICATION</scope>
</reference>
<dbReference type="Pfam" id="PF08441">
    <property type="entry name" value="Integrin_A_Ig_1"/>
    <property type="match status" value="1"/>
</dbReference>
<dbReference type="Gene3D" id="2.60.40.1510">
    <property type="entry name" value="ntegrin, alpha v. Chain A, domain 3"/>
    <property type="match status" value="1"/>
</dbReference>
<evidence type="ECO:0000256" key="2">
    <source>
        <dbReference type="ARBA" id="ARBA00008054"/>
    </source>
</evidence>
<accession>A0A671VI87</accession>
<proteinExistence type="inferred from homology"/>
<evidence type="ECO:0000256" key="11">
    <source>
        <dbReference type="ARBA" id="ARBA00023136"/>
    </source>
</evidence>
<dbReference type="PRINTS" id="PR01185">
    <property type="entry name" value="INTEGRINA"/>
</dbReference>
<keyword evidence="13 16" id="KW-0675">Receptor</keyword>
<name>A0A671VI87_SPAAU</name>
<evidence type="ECO:0000259" key="17">
    <source>
        <dbReference type="Pfam" id="PF08441"/>
    </source>
</evidence>
<evidence type="ECO:0000256" key="1">
    <source>
        <dbReference type="ARBA" id="ARBA00004479"/>
    </source>
</evidence>
<evidence type="ECO:0000256" key="6">
    <source>
        <dbReference type="ARBA" id="ARBA00022737"/>
    </source>
</evidence>
<comment type="subcellular location">
    <subcellularLocation>
        <location evidence="1 16">Membrane</location>
        <topology evidence="1 16">Single-pass type I membrane protein</topology>
    </subcellularLocation>
</comment>
<dbReference type="Gene3D" id="2.60.40.1460">
    <property type="entry name" value="Integrin domains. Chain A, domain 2"/>
    <property type="match status" value="1"/>
</dbReference>
<evidence type="ECO:0000259" key="18">
    <source>
        <dbReference type="Pfam" id="PF20805"/>
    </source>
</evidence>
<dbReference type="Gene3D" id="2.130.10.130">
    <property type="entry name" value="Integrin alpha, N-terminal"/>
    <property type="match status" value="1"/>
</dbReference>
<feature type="repeat" description="FG-GAP" evidence="15">
    <location>
        <begin position="162"/>
        <end position="214"/>
    </location>
</feature>
<dbReference type="Ensembl" id="ENSSAUT00010027349.1">
    <property type="protein sequence ID" value="ENSSAUP00010025889.1"/>
    <property type="gene ID" value="ENSSAUG00010011252.1"/>
</dbReference>
<dbReference type="PROSITE" id="PS51470">
    <property type="entry name" value="FG_GAP"/>
    <property type="match status" value="6"/>
</dbReference>
<dbReference type="SMART" id="SM00191">
    <property type="entry name" value="Int_alpha"/>
    <property type="match status" value="4"/>
</dbReference>
<evidence type="ECO:0000256" key="3">
    <source>
        <dbReference type="ARBA" id="ARBA00022692"/>
    </source>
</evidence>
<dbReference type="GO" id="GO:0007160">
    <property type="term" value="P:cell-matrix adhesion"/>
    <property type="evidence" value="ECO:0007669"/>
    <property type="project" value="TreeGrafter"/>
</dbReference>
<feature type="domain" description="Integrin alpha third immunoglobulin-like" evidence="19">
    <location>
        <begin position="741"/>
        <end position="949"/>
    </location>
</feature>
<keyword evidence="11 16" id="KW-0472">Membrane</keyword>
<dbReference type="PANTHER" id="PTHR23220">
    <property type="entry name" value="INTEGRIN ALPHA"/>
    <property type="match status" value="1"/>
</dbReference>